<feature type="transmembrane region" description="Helical" evidence="1">
    <location>
        <begin position="12"/>
        <end position="35"/>
    </location>
</feature>
<evidence type="ECO:0000256" key="1">
    <source>
        <dbReference type="SAM" id="Phobius"/>
    </source>
</evidence>
<organism evidence="2">
    <name type="scientific">Rhizophora mucronata</name>
    <name type="common">Asiatic mangrove</name>
    <dbReference type="NCBI Taxonomy" id="61149"/>
    <lineage>
        <taxon>Eukaryota</taxon>
        <taxon>Viridiplantae</taxon>
        <taxon>Streptophyta</taxon>
        <taxon>Embryophyta</taxon>
        <taxon>Tracheophyta</taxon>
        <taxon>Spermatophyta</taxon>
        <taxon>Magnoliopsida</taxon>
        <taxon>eudicotyledons</taxon>
        <taxon>Gunneridae</taxon>
        <taxon>Pentapetalae</taxon>
        <taxon>rosids</taxon>
        <taxon>fabids</taxon>
        <taxon>Malpighiales</taxon>
        <taxon>Rhizophoraceae</taxon>
        <taxon>Rhizophora</taxon>
    </lineage>
</organism>
<keyword evidence="1" id="KW-0812">Transmembrane</keyword>
<keyword evidence="1" id="KW-1133">Transmembrane helix</keyword>
<sequence>MGVFVNVGHDRCVLLASLCSELFSHTVSAIFVFFADIEIEAFMFAPFVQGLVFSILRYFHWALGGFRALFLIFLYKEWFLEVFKERSFVWT</sequence>
<dbReference type="AlphaFoldDB" id="A0A2P2L7C6"/>
<evidence type="ECO:0000313" key="2">
    <source>
        <dbReference type="EMBL" id="MBX13877.1"/>
    </source>
</evidence>
<keyword evidence="1" id="KW-0472">Membrane</keyword>
<reference evidence="2" key="1">
    <citation type="submission" date="2018-02" db="EMBL/GenBank/DDBJ databases">
        <title>Rhizophora mucronata_Transcriptome.</title>
        <authorList>
            <person name="Meera S.P."/>
            <person name="Sreeshan A."/>
            <person name="Augustine A."/>
        </authorList>
    </citation>
    <scope>NUCLEOTIDE SEQUENCE</scope>
    <source>
        <tissue evidence="2">Leaf</tissue>
    </source>
</reference>
<accession>A0A2P2L7C6</accession>
<dbReference type="EMBL" id="GGEC01033393">
    <property type="protein sequence ID" value="MBX13877.1"/>
    <property type="molecule type" value="Transcribed_RNA"/>
</dbReference>
<feature type="transmembrane region" description="Helical" evidence="1">
    <location>
        <begin position="55"/>
        <end position="75"/>
    </location>
</feature>
<protein>
    <submittedName>
        <fullName evidence="2">Uncharacterized protein</fullName>
    </submittedName>
</protein>
<proteinExistence type="predicted"/>
<name>A0A2P2L7C6_RHIMU</name>